<feature type="compositionally biased region" description="Low complexity" evidence="1">
    <location>
        <begin position="290"/>
        <end position="303"/>
    </location>
</feature>
<evidence type="ECO:0000256" key="1">
    <source>
        <dbReference type="SAM" id="MobiDB-lite"/>
    </source>
</evidence>
<evidence type="ECO:0000313" key="5">
    <source>
        <dbReference type="Proteomes" id="UP000184386"/>
    </source>
</evidence>
<proteinExistence type="predicted"/>
<dbReference type="Proteomes" id="UP000184386">
    <property type="component" value="Unassembled WGS sequence"/>
</dbReference>
<keyword evidence="2" id="KW-0812">Transmembrane</keyword>
<dbReference type="InterPro" id="IPR025641">
    <property type="entry name" value="DUF4340"/>
</dbReference>
<evidence type="ECO:0000256" key="2">
    <source>
        <dbReference type="SAM" id="Phobius"/>
    </source>
</evidence>
<reference evidence="4 5" key="1">
    <citation type="submission" date="2016-11" db="EMBL/GenBank/DDBJ databases">
        <authorList>
            <person name="Jaros S."/>
            <person name="Januszkiewicz K."/>
            <person name="Wedrychowicz H."/>
        </authorList>
    </citation>
    <scope>NUCLEOTIDE SEQUENCE [LARGE SCALE GENOMIC DNA]</scope>
    <source>
        <strain evidence="4 5">DSM 15929</strain>
    </source>
</reference>
<accession>A0A1M6QYS6</accession>
<feature type="domain" description="DUF4340" evidence="3">
    <location>
        <begin position="237"/>
        <end position="416"/>
    </location>
</feature>
<keyword evidence="5" id="KW-1185">Reference proteome</keyword>
<dbReference type="AlphaFoldDB" id="A0A1M6QYS6"/>
<name>A0A1M6QYS6_9FIRM</name>
<feature type="transmembrane region" description="Helical" evidence="2">
    <location>
        <begin position="12"/>
        <end position="29"/>
    </location>
</feature>
<sequence>MAGSKRKKNIGLLLLLIVMILLLGVYFWMTKYNSDKKDSKNDTAETNKAIVTLDKDTIKTIYFKNQEYEMTLSLNSKGVWEDKEDPGFPVNQTYAGNMQSLFTDIAPTNTLTKDIDDLTAFGLDKPAVTATATTTDGKEVTITVGNETPLGGEYYATVKGNNAVYVVGASYHSYFGYKRSEMLTVETLPSITAENITSLDVAPKDGKEFQVAYEPDSPYDYSGFSDYIIKKPYTTPVAADIDSLNTLFANYTALSFSSCEDYKAADLSKYGLDKPAYTIAIGYYEEQKSDTGSTDTSKSSTDSTDSKSTDKTAKVSKSLTLLIGNANDDGDYYVKTPDSNAVNVMSKSTVDKLVNIDAYSNTYKYTNLINIENVDSVDIASEGTTHTLTIKRETKKENDKDVTTATYTVDGKKAEEDAFKKIYSVVITPKTGREIPAADLNKGKNETPDLTLTFHLNTSDTPYVVQFKPYDDSYDIVNTNGTELFLTDARNVKAVLDSFSAK</sequence>
<keyword evidence="2" id="KW-1133">Transmembrane helix</keyword>
<dbReference type="STRING" id="1121322.SAMN02745136_02087"/>
<gene>
    <name evidence="4" type="ORF">SAMN02745136_02087</name>
</gene>
<feature type="domain" description="DUF4340" evidence="3">
    <location>
        <begin position="80"/>
        <end position="217"/>
    </location>
</feature>
<protein>
    <recommendedName>
        <fullName evidence="3">DUF4340 domain-containing protein</fullName>
    </recommendedName>
</protein>
<dbReference type="RefSeq" id="WP_073275537.1">
    <property type="nucleotide sequence ID" value="NZ_FRAC01000010.1"/>
</dbReference>
<dbReference type="EMBL" id="FRAC01000010">
    <property type="protein sequence ID" value="SHK25227.1"/>
    <property type="molecule type" value="Genomic_DNA"/>
</dbReference>
<evidence type="ECO:0000259" key="3">
    <source>
        <dbReference type="Pfam" id="PF14238"/>
    </source>
</evidence>
<keyword evidence="2" id="KW-0472">Membrane</keyword>
<dbReference type="Pfam" id="PF14238">
    <property type="entry name" value="DUF4340"/>
    <property type="match status" value="2"/>
</dbReference>
<evidence type="ECO:0000313" key="4">
    <source>
        <dbReference type="EMBL" id="SHK25227.1"/>
    </source>
</evidence>
<feature type="region of interest" description="Disordered" evidence="1">
    <location>
        <begin position="289"/>
        <end position="309"/>
    </location>
</feature>
<dbReference type="OrthoDB" id="2004430at2"/>
<organism evidence="4 5">
    <name type="scientific">Anaerocolumna jejuensis DSM 15929</name>
    <dbReference type="NCBI Taxonomy" id="1121322"/>
    <lineage>
        <taxon>Bacteria</taxon>
        <taxon>Bacillati</taxon>
        <taxon>Bacillota</taxon>
        <taxon>Clostridia</taxon>
        <taxon>Lachnospirales</taxon>
        <taxon>Lachnospiraceae</taxon>
        <taxon>Anaerocolumna</taxon>
    </lineage>
</organism>